<proteinExistence type="predicted"/>
<evidence type="ECO:0000313" key="1">
    <source>
        <dbReference type="EMBL" id="PQA92074.1"/>
    </source>
</evidence>
<evidence type="ECO:0000313" key="2">
    <source>
        <dbReference type="EMBL" id="SIT09569.1"/>
    </source>
</evidence>
<accession>A0A1N7PGW2</accession>
<dbReference type="AlphaFoldDB" id="A0A1N7PGW2"/>
<gene>
    <name evidence="1" type="ORF">B0A70_11640</name>
    <name evidence="2" type="ORF">SAMN05421796_11417</name>
</gene>
<protein>
    <submittedName>
        <fullName evidence="2">Uncharacterized protein</fullName>
    </submittedName>
</protein>
<dbReference type="OrthoDB" id="6315383at2"/>
<keyword evidence="4" id="KW-1185">Reference proteome</keyword>
<reference evidence="2" key="2">
    <citation type="submission" date="2017-01" db="EMBL/GenBank/DDBJ databases">
        <authorList>
            <person name="Mah S.A."/>
            <person name="Swanson W.J."/>
            <person name="Moy G.W."/>
            <person name="Vacquier V.D."/>
        </authorList>
    </citation>
    <scope>NUCLEOTIDE SEQUENCE [LARGE SCALE GENOMIC DNA]</scope>
    <source>
        <strain evidence="2">DSM 21068</strain>
    </source>
</reference>
<organism evidence="2 3">
    <name type="scientific">Chryseobacterium piscicola</name>
    <dbReference type="NCBI Taxonomy" id="551459"/>
    <lineage>
        <taxon>Bacteria</taxon>
        <taxon>Pseudomonadati</taxon>
        <taxon>Bacteroidota</taxon>
        <taxon>Flavobacteriia</taxon>
        <taxon>Flavobacteriales</taxon>
        <taxon>Weeksellaceae</taxon>
        <taxon>Chryseobacterium group</taxon>
        <taxon>Chryseobacterium</taxon>
    </lineage>
</organism>
<dbReference type="EMBL" id="MUGO01000017">
    <property type="protein sequence ID" value="PQA92074.1"/>
    <property type="molecule type" value="Genomic_DNA"/>
</dbReference>
<reference evidence="1 4" key="1">
    <citation type="submission" date="2016-11" db="EMBL/GenBank/DDBJ databases">
        <title>Whole genomes of Flavobacteriaceae.</title>
        <authorList>
            <person name="Stine C."/>
            <person name="Li C."/>
            <person name="Tadesse D."/>
        </authorList>
    </citation>
    <scope>NUCLEOTIDE SEQUENCE [LARGE SCALE GENOMIC DNA]</scope>
    <source>
        <strain evidence="1 4">DSM 21068</strain>
    </source>
</reference>
<dbReference type="EMBL" id="FTOJ01000014">
    <property type="protein sequence ID" value="SIT09569.1"/>
    <property type="molecule type" value="Genomic_DNA"/>
</dbReference>
<sequence>MLSKQELKTLFENGDIPRQEEFWQWQDSYFHKDENIATNKIDFDFSKKADLVEGKIPASQLPSYVDDVLEYNILADFPQEGESGKIYIEINTGKQFRWSGTRYTQIIDTSAFDEALKNKLDLPKEKVLEPGLYNYIPLVNKDDQTKKIISNDLGKYLFKNIPTFLNEEEKASWKSQMNGGWTTNTMSVAYIMPSIADRSDKNTWFTLKGANLNLNPENFSITLSLVNGNLIYDVANNQVQLYQNGVDLTFYLNCSNLVDGEYKVIINNGVASYTTQTTISVKNSLQSVDLSNLQWDKKLYNNTVSNLIFANGNVCSFTTDANVKPLADDHTFIAAFATEPIINANQDFILKGAFNMNIYDYYASGEPEYYFGLMNAEVQPQLSNQAISYVMLRFQGSTIRLKAQLNLSNHIIATIGNDVLTSGTFSFMRRGNTMISSLSLPTGTFNTIETVTQGALKFGMFCQNNRYTTNVSTQLQELILL</sequence>
<reference evidence="3" key="3">
    <citation type="submission" date="2017-01" db="EMBL/GenBank/DDBJ databases">
        <authorList>
            <person name="Varghese N."/>
            <person name="Submissions S."/>
        </authorList>
    </citation>
    <scope>NUCLEOTIDE SEQUENCE [LARGE SCALE GENOMIC DNA]</scope>
    <source>
        <strain evidence="3">DSM 21068</strain>
    </source>
</reference>
<dbReference type="Proteomes" id="UP000238314">
    <property type="component" value="Unassembled WGS sequence"/>
</dbReference>
<evidence type="ECO:0000313" key="3">
    <source>
        <dbReference type="Proteomes" id="UP000186246"/>
    </source>
</evidence>
<name>A0A1N7PGW2_9FLAO</name>
<dbReference type="Proteomes" id="UP000186246">
    <property type="component" value="Unassembled WGS sequence"/>
</dbReference>
<dbReference type="RefSeq" id="WP_076452870.1">
    <property type="nucleotide sequence ID" value="NZ_FTOJ01000014.1"/>
</dbReference>
<dbReference type="STRING" id="551459.SAMN05421796_11417"/>
<evidence type="ECO:0000313" key="4">
    <source>
        <dbReference type="Proteomes" id="UP000238314"/>
    </source>
</evidence>